<feature type="signal peptide" evidence="3">
    <location>
        <begin position="1"/>
        <end position="24"/>
    </location>
</feature>
<evidence type="ECO:0000256" key="2">
    <source>
        <dbReference type="SAM" id="MobiDB-lite"/>
    </source>
</evidence>
<gene>
    <name evidence="5" type="ORF">F7R13_34140</name>
</gene>
<accession>A0A6L3N5C8</accession>
<name>A0A6L3N5C8_9BURK</name>
<dbReference type="SUPFAM" id="SSF49384">
    <property type="entry name" value="Carbohydrate-binding domain"/>
    <property type="match status" value="1"/>
</dbReference>
<dbReference type="InterPro" id="IPR004866">
    <property type="entry name" value="CHB/HEX_N_dom"/>
</dbReference>
<dbReference type="Pfam" id="PF03173">
    <property type="entry name" value="CHB_HEX"/>
    <property type="match status" value="1"/>
</dbReference>
<dbReference type="GO" id="GO:0004553">
    <property type="term" value="F:hydrolase activity, hydrolyzing O-glycosyl compounds"/>
    <property type="evidence" value="ECO:0007669"/>
    <property type="project" value="InterPro"/>
</dbReference>
<evidence type="ECO:0000256" key="3">
    <source>
        <dbReference type="SAM" id="SignalP"/>
    </source>
</evidence>
<dbReference type="Proteomes" id="UP000473571">
    <property type="component" value="Unassembled WGS sequence"/>
</dbReference>
<dbReference type="SMART" id="SM01081">
    <property type="entry name" value="CHB_HEX"/>
    <property type="match status" value="1"/>
</dbReference>
<dbReference type="EMBL" id="VZOL01001158">
    <property type="protein sequence ID" value="KAB0640822.1"/>
    <property type="molecule type" value="Genomic_DNA"/>
</dbReference>
<proteinExistence type="predicted"/>
<dbReference type="Gene3D" id="2.60.40.290">
    <property type="match status" value="1"/>
</dbReference>
<evidence type="ECO:0000256" key="1">
    <source>
        <dbReference type="ARBA" id="ARBA00033000"/>
    </source>
</evidence>
<dbReference type="RefSeq" id="WP_212139404.1">
    <property type="nucleotide sequence ID" value="NZ_VZOL01001158.1"/>
</dbReference>
<protein>
    <recommendedName>
        <fullName evidence="1">N-acetyl-beta-glucosaminidase</fullName>
    </recommendedName>
</protein>
<keyword evidence="3" id="KW-0732">Signal</keyword>
<evidence type="ECO:0000313" key="5">
    <source>
        <dbReference type="EMBL" id="KAB0640822.1"/>
    </source>
</evidence>
<dbReference type="AlphaFoldDB" id="A0A6L3N5C8"/>
<evidence type="ECO:0000313" key="6">
    <source>
        <dbReference type="Proteomes" id="UP000473571"/>
    </source>
</evidence>
<feature type="domain" description="Chitobiase/beta-hexosaminidases N-terminal" evidence="4">
    <location>
        <begin position="53"/>
        <end position="216"/>
    </location>
</feature>
<feature type="chain" id="PRO_5026767613" description="N-acetyl-beta-glucosaminidase" evidence="3">
    <location>
        <begin position="25"/>
        <end position="239"/>
    </location>
</feature>
<dbReference type="InterPro" id="IPR008965">
    <property type="entry name" value="CBM2/CBM3_carb-bd_dom_sf"/>
</dbReference>
<dbReference type="InterPro" id="IPR012291">
    <property type="entry name" value="CBM2_carb-bd_dom_sf"/>
</dbReference>
<organism evidence="5 6">
    <name type="scientific">Burkholderia territorii</name>
    <dbReference type="NCBI Taxonomy" id="1503055"/>
    <lineage>
        <taxon>Bacteria</taxon>
        <taxon>Pseudomonadati</taxon>
        <taxon>Pseudomonadota</taxon>
        <taxon>Betaproteobacteria</taxon>
        <taxon>Burkholderiales</taxon>
        <taxon>Burkholderiaceae</taxon>
        <taxon>Burkholderia</taxon>
        <taxon>Burkholderia cepacia complex</taxon>
    </lineage>
</organism>
<feature type="region of interest" description="Disordered" evidence="2">
    <location>
        <begin position="196"/>
        <end position="239"/>
    </location>
</feature>
<sequence>MKSTFPSLLTGLLIAALLPAASCAEPVLMSAGATAGAARPATQPADLATLLSNGLALRVAVDNNHAASAGVPCADLGADGAACATGRLILQNRGHQTITDGGWKLYLHSIRRLLRIDRPGFALRRLTGDLYELTPQPGSMRLAPGERIELPFVAEYWLLRYSDVIPRPYVVVDGAPPAVLRYNDTDDELRYVESLPADAQNNSTGNAPPVAARPDASRALPSVKREQPLPGTLELRGVE</sequence>
<feature type="non-terminal residue" evidence="5">
    <location>
        <position position="239"/>
    </location>
</feature>
<evidence type="ECO:0000259" key="4">
    <source>
        <dbReference type="SMART" id="SM01081"/>
    </source>
</evidence>
<dbReference type="GO" id="GO:0030247">
    <property type="term" value="F:polysaccharide binding"/>
    <property type="evidence" value="ECO:0007669"/>
    <property type="project" value="InterPro"/>
</dbReference>
<reference evidence="5 6" key="1">
    <citation type="submission" date="2019-09" db="EMBL/GenBank/DDBJ databases">
        <title>Draft genome sequences of 48 bacterial type strains from the CCUG.</title>
        <authorList>
            <person name="Tunovic T."/>
            <person name="Pineiro-Iglesias B."/>
            <person name="Unosson C."/>
            <person name="Inganas E."/>
            <person name="Ohlen M."/>
            <person name="Cardew S."/>
            <person name="Jensie-Markopoulos S."/>
            <person name="Salva-Serra F."/>
            <person name="Jaen-Luchoro D."/>
            <person name="Karlsson R."/>
            <person name="Svensson-Stadler L."/>
            <person name="Chun J."/>
            <person name="Moore E."/>
        </authorList>
    </citation>
    <scope>NUCLEOTIDE SEQUENCE [LARGE SCALE GENOMIC DNA]</scope>
    <source>
        <strain evidence="5 6">CCUG 65687</strain>
    </source>
</reference>
<comment type="caution">
    <text evidence="5">The sequence shown here is derived from an EMBL/GenBank/DDBJ whole genome shotgun (WGS) entry which is preliminary data.</text>
</comment>